<evidence type="ECO:0000256" key="1">
    <source>
        <dbReference type="ARBA" id="ARBA00004123"/>
    </source>
</evidence>
<evidence type="ECO:0000256" key="6">
    <source>
        <dbReference type="SAM" id="MobiDB-lite"/>
    </source>
</evidence>
<dbReference type="Proteomes" id="UP000703661">
    <property type="component" value="Unassembled WGS sequence"/>
</dbReference>
<organism evidence="7 8">
    <name type="scientific">Entomortierella chlamydospora</name>
    <dbReference type="NCBI Taxonomy" id="101097"/>
    <lineage>
        <taxon>Eukaryota</taxon>
        <taxon>Fungi</taxon>
        <taxon>Fungi incertae sedis</taxon>
        <taxon>Mucoromycota</taxon>
        <taxon>Mortierellomycotina</taxon>
        <taxon>Mortierellomycetes</taxon>
        <taxon>Mortierellales</taxon>
        <taxon>Mortierellaceae</taxon>
        <taxon>Entomortierella</taxon>
    </lineage>
</organism>
<keyword evidence="4" id="KW-0804">Transcription</keyword>
<dbReference type="PANTHER" id="PTHR21964">
    <property type="entry name" value="BREAST CANCER METASTASIS-SUPPRESSOR 1"/>
    <property type="match status" value="1"/>
</dbReference>
<keyword evidence="2" id="KW-0678">Repressor</keyword>
<proteinExistence type="predicted"/>
<dbReference type="GO" id="GO:0005654">
    <property type="term" value="C:nucleoplasm"/>
    <property type="evidence" value="ECO:0007669"/>
    <property type="project" value="UniProtKB-ARBA"/>
</dbReference>
<keyword evidence="3" id="KW-0805">Transcription regulation</keyword>
<evidence type="ECO:0000256" key="3">
    <source>
        <dbReference type="ARBA" id="ARBA00023015"/>
    </source>
</evidence>
<feature type="region of interest" description="Disordered" evidence="6">
    <location>
        <begin position="1"/>
        <end position="99"/>
    </location>
</feature>
<gene>
    <name evidence="7" type="ORF">BGZ80_002769</name>
</gene>
<feature type="compositionally biased region" description="Low complexity" evidence="6">
    <location>
        <begin position="12"/>
        <end position="42"/>
    </location>
</feature>
<sequence>MPTPSVTESRHSNNNNHTNSNNNNSSTSQVTSSSTKKNSSTVRSHRNTAGTTGAAGNIKEKDNNHKGSSKQPTTGTHYYKAQSESEDSYTAGGGFISEMDEHDSAFDGAMEYDGEDGRSLLGDDFDASSDVAVDTQDTRKEKRARDFQERLLKLELEFEENKQTIFEYQMARYKEEMNAVMNDVHPDFHDQLEDLAEARDITIANARLYRDYQFECAQHAYELETELAEEEYMTEREGLREKMLAVIDSKRRALRDDKENLDITNDFALEPTSRANHTRRLRKRGQEPETGSKNSKRKANAPPVAKWLASDADALDDLGQIRKVVSSGTTKKTGTVKKK</sequence>
<comment type="subcellular location">
    <subcellularLocation>
        <location evidence="1">Nucleus</location>
    </subcellularLocation>
</comment>
<name>A0A9P6N6N1_9FUNG</name>
<dbReference type="GO" id="GO:0010468">
    <property type="term" value="P:regulation of gene expression"/>
    <property type="evidence" value="ECO:0007669"/>
    <property type="project" value="UniProtKB-ARBA"/>
</dbReference>
<keyword evidence="8" id="KW-1185">Reference proteome</keyword>
<dbReference type="EMBL" id="JAAAID010000017">
    <property type="protein sequence ID" value="KAG0024455.1"/>
    <property type="molecule type" value="Genomic_DNA"/>
</dbReference>
<dbReference type="Pfam" id="PF08598">
    <property type="entry name" value="Sds3"/>
    <property type="match status" value="1"/>
</dbReference>
<evidence type="ECO:0000256" key="4">
    <source>
        <dbReference type="ARBA" id="ARBA00023163"/>
    </source>
</evidence>
<evidence type="ECO:0000313" key="8">
    <source>
        <dbReference type="Proteomes" id="UP000703661"/>
    </source>
</evidence>
<dbReference type="InterPro" id="IPR013907">
    <property type="entry name" value="Sds3"/>
</dbReference>
<evidence type="ECO:0000256" key="5">
    <source>
        <dbReference type="ARBA" id="ARBA00023242"/>
    </source>
</evidence>
<feature type="region of interest" description="Disordered" evidence="6">
    <location>
        <begin position="268"/>
        <end position="306"/>
    </location>
</feature>
<dbReference type="SMART" id="SM01401">
    <property type="entry name" value="Sds3"/>
    <property type="match status" value="1"/>
</dbReference>
<evidence type="ECO:0000313" key="7">
    <source>
        <dbReference type="EMBL" id="KAG0024455.1"/>
    </source>
</evidence>
<evidence type="ECO:0000256" key="2">
    <source>
        <dbReference type="ARBA" id="ARBA00022491"/>
    </source>
</evidence>
<evidence type="ECO:0008006" key="9">
    <source>
        <dbReference type="Google" id="ProtNLM"/>
    </source>
</evidence>
<comment type="caution">
    <text evidence="7">The sequence shown here is derived from an EMBL/GenBank/DDBJ whole genome shotgun (WGS) entry which is preliminary data.</text>
</comment>
<dbReference type="AlphaFoldDB" id="A0A9P6N6N1"/>
<reference evidence="7" key="1">
    <citation type="journal article" date="2020" name="Fungal Divers.">
        <title>Resolving the Mortierellaceae phylogeny through synthesis of multi-gene phylogenetics and phylogenomics.</title>
        <authorList>
            <person name="Vandepol N."/>
            <person name="Liber J."/>
            <person name="Desiro A."/>
            <person name="Na H."/>
            <person name="Kennedy M."/>
            <person name="Barry K."/>
            <person name="Grigoriev I.V."/>
            <person name="Miller A.N."/>
            <person name="O'Donnell K."/>
            <person name="Stajich J.E."/>
            <person name="Bonito G."/>
        </authorList>
    </citation>
    <scope>NUCLEOTIDE SEQUENCE</scope>
    <source>
        <strain evidence="7">NRRL 2769</strain>
    </source>
</reference>
<keyword evidence="5" id="KW-0539">Nucleus</keyword>
<accession>A0A9P6N6N1</accession>
<protein>
    <recommendedName>
        <fullName evidence="9">Sds3-like-domain-containing protein</fullName>
    </recommendedName>
</protein>